<evidence type="ECO:0000313" key="1">
    <source>
        <dbReference type="EMBL" id="KFN42339.1"/>
    </source>
</evidence>
<dbReference type="STRING" id="1121015.GCA_000420545_02881"/>
<protein>
    <submittedName>
        <fullName evidence="1">Uncharacterized protein</fullName>
    </submittedName>
</protein>
<dbReference type="Proteomes" id="UP000029385">
    <property type="component" value="Unassembled WGS sequence"/>
</dbReference>
<name>A0A091ATK4_9GAMM</name>
<dbReference type="EMBL" id="AVCI01000011">
    <property type="protein sequence ID" value="KFN42339.1"/>
    <property type="molecule type" value="Genomic_DNA"/>
</dbReference>
<gene>
    <name evidence="1" type="ORF">N789_14210</name>
</gene>
<dbReference type="PATRIC" id="fig|1121015.4.peg.2309"/>
<proteinExistence type="predicted"/>
<reference evidence="1 2" key="1">
    <citation type="submission" date="2013-09" db="EMBL/GenBank/DDBJ databases">
        <title>Genome sequencing of Arenimonas oryziterrae.</title>
        <authorList>
            <person name="Chen F."/>
            <person name="Wang G."/>
        </authorList>
    </citation>
    <scope>NUCLEOTIDE SEQUENCE [LARGE SCALE GENOMIC DNA]</scope>
    <source>
        <strain evidence="1 2">YC6267</strain>
    </source>
</reference>
<evidence type="ECO:0000313" key="2">
    <source>
        <dbReference type="Proteomes" id="UP000029385"/>
    </source>
</evidence>
<accession>A0A091ATK4</accession>
<dbReference type="RefSeq" id="WP_022970470.1">
    <property type="nucleotide sequence ID" value="NZ_ATVD01000008.1"/>
</dbReference>
<organism evidence="1 2">
    <name type="scientific">Arenimonas oryziterrae DSM 21050 = YC6267</name>
    <dbReference type="NCBI Taxonomy" id="1121015"/>
    <lineage>
        <taxon>Bacteria</taxon>
        <taxon>Pseudomonadati</taxon>
        <taxon>Pseudomonadota</taxon>
        <taxon>Gammaproteobacteria</taxon>
        <taxon>Lysobacterales</taxon>
        <taxon>Lysobacteraceae</taxon>
        <taxon>Arenimonas</taxon>
    </lineage>
</organism>
<dbReference type="AlphaFoldDB" id="A0A091ATK4"/>
<dbReference type="OrthoDB" id="6024259at2"/>
<comment type="caution">
    <text evidence="1">The sequence shown here is derived from an EMBL/GenBank/DDBJ whole genome shotgun (WGS) entry which is preliminary data.</text>
</comment>
<sequence length="154" mass="16621">MAEPISWQAIEGIVALLAMIRTANGYFTDIGALAETEPFQGEETEPNLAVLATAFEPKEGKSSNRLRREDMQVTIEFSVPITEKGAQQLAHRGLYDIRKALGYTGRNLPNSTFGLTVTSAQILPRPDGASSTVAQVVARIGLEERLATASSQES</sequence>
<keyword evidence="2" id="KW-1185">Reference proteome</keyword>